<feature type="domain" description="Methyltransferase" evidence="4">
    <location>
        <begin position="50"/>
        <end position="167"/>
    </location>
</feature>
<proteinExistence type="inferred from homology"/>
<organism evidence="5 6">
    <name type="scientific">Saxophila tyrrhenica</name>
    <dbReference type="NCBI Taxonomy" id="1690608"/>
    <lineage>
        <taxon>Eukaryota</taxon>
        <taxon>Fungi</taxon>
        <taxon>Dikarya</taxon>
        <taxon>Ascomycota</taxon>
        <taxon>Pezizomycotina</taxon>
        <taxon>Dothideomycetes</taxon>
        <taxon>Dothideomycetidae</taxon>
        <taxon>Mycosphaerellales</taxon>
        <taxon>Extremaceae</taxon>
        <taxon>Saxophila</taxon>
    </lineage>
</organism>
<reference evidence="5 6" key="1">
    <citation type="submission" date="2023-08" db="EMBL/GenBank/DDBJ databases">
        <title>Black Yeasts Isolated from many extreme environments.</title>
        <authorList>
            <person name="Coleine C."/>
            <person name="Stajich J.E."/>
            <person name="Selbmann L."/>
        </authorList>
    </citation>
    <scope>NUCLEOTIDE SEQUENCE [LARGE SCALE GENOMIC DNA]</scope>
    <source>
        <strain evidence="5 6">CCFEE 5935</strain>
    </source>
</reference>
<sequence length="210" mass="24375">MKESSDGRELSHADYWDDRYANAHGHEWFKTFAALRPFFERQLISQRPQDSRILHLGSGDSTIPVDLARLGFRNQLCVDFSKVVVDMMNTAEARQLSIEWRQGDVRDLVDLSDGCIDVAFDKGTLDAMINGSPWSPPDDVLENTRKYMDEVLRVLKDDGVFLYITFRQPHFVKPLLNYGDQWELEMEVLQDDPNAFDYHAFILRKTARKD</sequence>
<dbReference type="AlphaFoldDB" id="A0AAV9PAM1"/>
<dbReference type="PANTHER" id="PTHR12176:SF80">
    <property type="entry name" value="EEF1A LYSINE METHYLTRANSFERASE 4"/>
    <property type="match status" value="1"/>
</dbReference>
<evidence type="ECO:0000313" key="6">
    <source>
        <dbReference type="Proteomes" id="UP001337655"/>
    </source>
</evidence>
<evidence type="ECO:0000259" key="4">
    <source>
        <dbReference type="Pfam" id="PF13847"/>
    </source>
</evidence>
<keyword evidence="2" id="KW-0489">Methyltransferase</keyword>
<dbReference type="Pfam" id="PF13847">
    <property type="entry name" value="Methyltransf_31"/>
    <property type="match status" value="1"/>
</dbReference>
<dbReference type="RefSeq" id="XP_064658071.1">
    <property type="nucleotide sequence ID" value="XM_064803156.1"/>
</dbReference>
<dbReference type="GeneID" id="89927254"/>
<evidence type="ECO:0000256" key="1">
    <source>
        <dbReference type="ARBA" id="ARBA00008361"/>
    </source>
</evidence>
<evidence type="ECO:0000313" key="5">
    <source>
        <dbReference type="EMBL" id="KAK5168605.1"/>
    </source>
</evidence>
<accession>A0AAV9PAM1</accession>
<dbReference type="EMBL" id="JAVRRT010000009">
    <property type="protein sequence ID" value="KAK5168605.1"/>
    <property type="molecule type" value="Genomic_DNA"/>
</dbReference>
<dbReference type="Gene3D" id="3.40.50.150">
    <property type="entry name" value="Vaccinia Virus protein VP39"/>
    <property type="match status" value="1"/>
</dbReference>
<dbReference type="Proteomes" id="UP001337655">
    <property type="component" value="Unassembled WGS sequence"/>
</dbReference>
<evidence type="ECO:0000256" key="2">
    <source>
        <dbReference type="ARBA" id="ARBA00022603"/>
    </source>
</evidence>
<name>A0AAV9PAM1_9PEZI</name>
<comment type="caution">
    <text evidence="5">The sequence shown here is derived from an EMBL/GenBank/DDBJ whole genome shotgun (WGS) entry which is preliminary data.</text>
</comment>
<dbReference type="SUPFAM" id="SSF53335">
    <property type="entry name" value="S-adenosyl-L-methionine-dependent methyltransferases"/>
    <property type="match status" value="1"/>
</dbReference>
<dbReference type="InterPro" id="IPR025714">
    <property type="entry name" value="Methyltranfer_dom"/>
</dbReference>
<keyword evidence="6" id="KW-1185">Reference proteome</keyword>
<comment type="similarity">
    <text evidence="1">Belongs to the methyltransferase superfamily.</text>
</comment>
<dbReference type="InterPro" id="IPR051419">
    <property type="entry name" value="Lys/N-term_MeTrsfase_sf"/>
</dbReference>
<dbReference type="GO" id="GO:0032259">
    <property type="term" value="P:methylation"/>
    <property type="evidence" value="ECO:0007669"/>
    <property type="project" value="UniProtKB-KW"/>
</dbReference>
<protein>
    <recommendedName>
        <fullName evidence="4">Methyltransferase domain-containing protein</fullName>
    </recommendedName>
</protein>
<dbReference type="GO" id="GO:0008168">
    <property type="term" value="F:methyltransferase activity"/>
    <property type="evidence" value="ECO:0007669"/>
    <property type="project" value="UniProtKB-KW"/>
</dbReference>
<keyword evidence="3" id="KW-0808">Transferase</keyword>
<dbReference type="CDD" id="cd02440">
    <property type="entry name" value="AdoMet_MTases"/>
    <property type="match status" value="1"/>
</dbReference>
<dbReference type="InterPro" id="IPR029063">
    <property type="entry name" value="SAM-dependent_MTases_sf"/>
</dbReference>
<gene>
    <name evidence="5" type="ORF">LTR77_005914</name>
</gene>
<evidence type="ECO:0000256" key="3">
    <source>
        <dbReference type="ARBA" id="ARBA00022679"/>
    </source>
</evidence>
<dbReference type="PANTHER" id="PTHR12176">
    <property type="entry name" value="SAM-DEPENDENT METHYLTRANSFERASE SUPERFAMILY PROTEIN"/>
    <property type="match status" value="1"/>
</dbReference>